<dbReference type="SUPFAM" id="SSF56176">
    <property type="entry name" value="FAD-binding/transporter-associated domain-like"/>
    <property type="match status" value="1"/>
</dbReference>
<evidence type="ECO:0000313" key="5">
    <source>
        <dbReference type="Proteomes" id="UP000283087"/>
    </source>
</evidence>
<dbReference type="InterPro" id="IPR016164">
    <property type="entry name" value="FAD-linked_Oxase-like_C"/>
</dbReference>
<dbReference type="InterPro" id="IPR016166">
    <property type="entry name" value="FAD-bd_PCMH"/>
</dbReference>
<keyword evidence="2" id="KW-0274">FAD</keyword>
<dbReference type="GO" id="GO:0003824">
    <property type="term" value="F:catalytic activity"/>
    <property type="evidence" value="ECO:0007669"/>
    <property type="project" value="InterPro"/>
</dbReference>
<dbReference type="EMBL" id="RQXW01000015">
    <property type="protein sequence ID" value="RTE64900.1"/>
    <property type="molecule type" value="Genomic_DNA"/>
</dbReference>
<dbReference type="OrthoDB" id="9811557at2"/>
<keyword evidence="5" id="KW-1185">Reference proteome</keyword>
<dbReference type="PANTHER" id="PTHR11748">
    <property type="entry name" value="D-LACTATE DEHYDROGENASE"/>
    <property type="match status" value="1"/>
</dbReference>
<evidence type="ECO:0000259" key="3">
    <source>
        <dbReference type="PROSITE" id="PS51387"/>
    </source>
</evidence>
<protein>
    <submittedName>
        <fullName evidence="4">Glycolate oxidase subunit GlcE</fullName>
    </submittedName>
</protein>
<dbReference type="PROSITE" id="PS51387">
    <property type="entry name" value="FAD_PCMH"/>
    <property type="match status" value="1"/>
</dbReference>
<keyword evidence="1" id="KW-0285">Flavoprotein</keyword>
<comment type="caution">
    <text evidence="4">The sequence shown here is derived from an EMBL/GenBank/DDBJ whole genome shotgun (WGS) entry which is preliminary data.</text>
</comment>
<reference evidence="4 5" key="1">
    <citation type="submission" date="2018-11" db="EMBL/GenBank/DDBJ databases">
        <title>The draft genome sequence of Amphritea opalescens ANRC-JH13T.</title>
        <authorList>
            <person name="Fang Z."/>
            <person name="Zhang Y."/>
            <person name="Han X."/>
        </authorList>
    </citation>
    <scope>NUCLEOTIDE SEQUENCE [LARGE SCALE GENOMIC DNA]</scope>
    <source>
        <strain evidence="4 5">ANRC-JH13</strain>
    </source>
</reference>
<dbReference type="RefSeq" id="WP_126159400.1">
    <property type="nucleotide sequence ID" value="NZ_RQXW01000015.1"/>
</dbReference>
<proteinExistence type="predicted"/>
<dbReference type="Pfam" id="PF01565">
    <property type="entry name" value="FAD_binding_4"/>
    <property type="match status" value="1"/>
</dbReference>
<evidence type="ECO:0000256" key="2">
    <source>
        <dbReference type="ARBA" id="ARBA00022827"/>
    </source>
</evidence>
<feature type="domain" description="FAD-binding PCMH-type" evidence="3">
    <location>
        <begin position="1"/>
        <end position="169"/>
    </location>
</feature>
<dbReference type="GO" id="GO:0071949">
    <property type="term" value="F:FAD binding"/>
    <property type="evidence" value="ECO:0007669"/>
    <property type="project" value="InterPro"/>
</dbReference>
<sequence>MLDIQDLTAQVQQAAATKSPLQIRGGGSKHFYGAATSGTPLMMAEYQGIINYEPSELVITARAGTPLKEIEQLLAQQGQMLGFEPPRFSDHATLGGTVACGLSGPRRPYAGAVRDFVLGVTLINGQGQRLKFGGQVMKNVAGYDLSRLMCGALGTLGVLLDISLKVIPKPHYEETRVLSASFPQMQSLLADIGLQPVPVSATLQHEDQLYIRLSGAQGGVREAIQRIGGDTLADSDSLWHNLKEQQHAFFQQPAPLWRVSIPPMAPAIPDSLYDGQILTEWGGALRWLYSQQGEQIQQWAKAQGGHATCFRNPMAGTHIFTPLPAALLALHQRLKARFDPEHIFNIGRIYPDL</sequence>
<dbReference type="SUPFAM" id="SSF55103">
    <property type="entry name" value="FAD-linked oxidases, C-terminal domain"/>
    <property type="match status" value="1"/>
</dbReference>
<dbReference type="Gene3D" id="3.30.465.10">
    <property type="match status" value="1"/>
</dbReference>
<organism evidence="4 5">
    <name type="scientific">Amphritea opalescens</name>
    <dbReference type="NCBI Taxonomy" id="2490544"/>
    <lineage>
        <taxon>Bacteria</taxon>
        <taxon>Pseudomonadati</taxon>
        <taxon>Pseudomonadota</taxon>
        <taxon>Gammaproteobacteria</taxon>
        <taxon>Oceanospirillales</taxon>
        <taxon>Oceanospirillaceae</taxon>
        <taxon>Amphritea</taxon>
    </lineage>
</organism>
<evidence type="ECO:0000256" key="1">
    <source>
        <dbReference type="ARBA" id="ARBA00022630"/>
    </source>
</evidence>
<name>A0A430KN45_9GAMM</name>
<evidence type="ECO:0000313" key="4">
    <source>
        <dbReference type="EMBL" id="RTE64900.1"/>
    </source>
</evidence>
<dbReference type="PANTHER" id="PTHR11748:SF103">
    <property type="entry name" value="GLYCOLATE OXIDASE SUBUNIT GLCE"/>
    <property type="match status" value="1"/>
</dbReference>
<dbReference type="NCBIfam" id="NF008439">
    <property type="entry name" value="PRK11282.1"/>
    <property type="match status" value="1"/>
</dbReference>
<dbReference type="InterPro" id="IPR016169">
    <property type="entry name" value="FAD-bd_PCMH_sub2"/>
</dbReference>
<dbReference type="InterPro" id="IPR006094">
    <property type="entry name" value="Oxid_FAD_bind_N"/>
</dbReference>
<accession>A0A430KN45</accession>
<dbReference type="Proteomes" id="UP000283087">
    <property type="component" value="Unassembled WGS sequence"/>
</dbReference>
<dbReference type="AlphaFoldDB" id="A0A430KN45"/>
<gene>
    <name evidence="4" type="primary">glcE</name>
    <name evidence="4" type="ORF">EH243_14560</name>
</gene>
<dbReference type="InterPro" id="IPR036318">
    <property type="entry name" value="FAD-bd_PCMH-like_sf"/>
</dbReference>